<sequence>MNIFVARLDYGVTSEDLREVFEEYGDVSSCNVIFDKMTRKSKGFAFVEMPDNAAAQKAIAELNEASINGRTIVVKEAESRPANNRR</sequence>
<protein>
    <submittedName>
        <fullName evidence="3">RNA-binding protein</fullName>
    </submittedName>
</protein>
<gene>
    <name evidence="3" type="ORF">GCM10009118_21400</name>
</gene>
<dbReference type="InterPro" id="IPR000504">
    <property type="entry name" value="RRM_dom"/>
</dbReference>
<evidence type="ECO:0000313" key="3">
    <source>
        <dbReference type="EMBL" id="GAA0875731.1"/>
    </source>
</evidence>
<reference evidence="3 4" key="1">
    <citation type="journal article" date="2019" name="Int. J. Syst. Evol. Microbiol.">
        <title>The Global Catalogue of Microorganisms (GCM) 10K type strain sequencing project: providing services to taxonomists for standard genome sequencing and annotation.</title>
        <authorList>
            <consortium name="The Broad Institute Genomics Platform"/>
            <consortium name="The Broad Institute Genome Sequencing Center for Infectious Disease"/>
            <person name="Wu L."/>
            <person name="Ma J."/>
        </authorList>
    </citation>
    <scope>NUCLEOTIDE SEQUENCE [LARGE SCALE GENOMIC DNA]</scope>
    <source>
        <strain evidence="3 4">JCM 16083</strain>
    </source>
</reference>
<dbReference type="InterPro" id="IPR052462">
    <property type="entry name" value="SLIRP/GR-RBP-like"/>
</dbReference>
<dbReference type="EMBL" id="BAAAFH010000011">
    <property type="protein sequence ID" value="GAA0875731.1"/>
    <property type="molecule type" value="Genomic_DNA"/>
</dbReference>
<dbReference type="Pfam" id="PF00076">
    <property type="entry name" value="RRM_1"/>
    <property type="match status" value="1"/>
</dbReference>
<proteinExistence type="predicted"/>
<dbReference type="Gene3D" id="3.30.70.330">
    <property type="match status" value="1"/>
</dbReference>
<evidence type="ECO:0000256" key="1">
    <source>
        <dbReference type="ARBA" id="ARBA00022884"/>
    </source>
</evidence>
<comment type="caution">
    <text evidence="3">The sequence shown here is derived from an EMBL/GenBank/DDBJ whole genome shotgun (WGS) entry which is preliminary data.</text>
</comment>
<dbReference type="PANTHER" id="PTHR48027">
    <property type="entry name" value="HETEROGENEOUS NUCLEAR RIBONUCLEOPROTEIN 87F-RELATED"/>
    <property type="match status" value="1"/>
</dbReference>
<accession>A0ABN1MQY0</accession>
<dbReference type="Proteomes" id="UP001501126">
    <property type="component" value="Unassembled WGS sequence"/>
</dbReference>
<dbReference type="InterPro" id="IPR012677">
    <property type="entry name" value="Nucleotide-bd_a/b_plait_sf"/>
</dbReference>
<keyword evidence="4" id="KW-1185">Reference proteome</keyword>
<dbReference type="RefSeq" id="WP_343787525.1">
    <property type="nucleotide sequence ID" value="NZ_BAAAFH010000011.1"/>
</dbReference>
<evidence type="ECO:0000313" key="4">
    <source>
        <dbReference type="Proteomes" id="UP001501126"/>
    </source>
</evidence>
<dbReference type="SUPFAM" id="SSF54928">
    <property type="entry name" value="RNA-binding domain, RBD"/>
    <property type="match status" value="1"/>
</dbReference>
<dbReference type="SMART" id="SM00360">
    <property type="entry name" value="RRM"/>
    <property type="match status" value="1"/>
</dbReference>
<dbReference type="InterPro" id="IPR035979">
    <property type="entry name" value="RBD_domain_sf"/>
</dbReference>
<feature type="domain" description="RRM" evidence="2">
    <location>
        <begin position="1"/>
        <end position="79"/>
    </location>
</feature>
<evidence type="ECO:0000259" key="2">
    <source>
        <dbReference type="PROSITE" id="PS50102"/>
    </source>
</evidence>
<organism evidence="3 4">
    <name type="scientific">Wandonia haliotis</name>
    <dbReference type="NCBI Taxonomy" id="574963"/>
    <lineage>
        <taxon>Bacteria</taxon>
        <taxon>Pseudomonadati</taxon>
        <taxon>Bacteroidota</taxon>
        <taxon>Flavobacteriia</taxon>
        <taxon>Flavobacteriales</taxon>
        <taxon>Crocinitomicaceae</taxon>
        <taxon>Wandonia</taxon>
    </lineage>
</organism>
<keyword evidence="1" id="KW-0694">RNA-binding</keyword>
<name>A0ABN1MQY0_9FLAO</name>
<dbReference type="PROSITE" id="PS50102">
    <property type="entry name" value="RRM"/>
    <property type="match status" value="1"/>
</dbReference>